<feature type="signal peptide" evidence="2">
    <location>
        <begin position="1"/>
        <end position="24"/>
    </location>
</feature>
<evidence type="ECO:0000313" key="4">
    <source>
        <dbReference type="Proteomes" id="UP000002939"/>
    </source>
</evidence>
<comment type="caution">
    <text evidence="3">The sequence shown here is derived from an EMBL/GenBank/DDBJ whole genome shotgun (WGS) entry which is preliminary data.</text>
</comment>
<reference evidence="3" key="1">
    <citation type="submission" date="2009-09" db="EMBL/GenBank/DDBJ databases">
        <authorList>
            <consortium name="The Broad Institute Genome Sequencing Platform"/>
            <person name="Ward D."/>
            <person name="Feldgarden M."/>
            <person name="Earl A."/>
            <person name="Young S.K."/>
            <person name="Zeng Q."/>
            <person name="Koehrsen M."/>
            <person name="Alvarado L."/>
            <person name="Berlin A."/>
            <person name="Bochicchio J."/>
            <person name="Borenstein D."/>
            <person name="Chapman S.B."/>
            <person name="Chen Z."/>
            <person name="Engels R."/>
            <person name="Freedman E."/>
            <person name="Gellesch M."/>
            <person name="Goldberg J."/>
            <person name="Griggs A."/>
            <person name="Gujja S."/>
            <person name="Heilman E."/>
            <person name="Heiman D."/>
            <person name="Hepburn T."/>
            <person name="Howarth C."/>
            <person name="Jen D."/>
            <person name="Larson L."/>
            <person name="Lewis B."/>
            <person name="Mehta T."/>
            <person name="Park D."/>
            <person name="Pearson M."/>
            <person name="Roberts A."/>
            <person name="Saif S."/>
            <person name="Shea T."/>
            <person name="Shenoy N."/>
            <person name="Sisk P."/>
            <person name="Stolte C."/>
            <person name="Sykes S."/>
            <person name="Thomson T."/>
            <person name="Walk T."/>
            <person name="White J."/>
            <person name="Yandava C."/>
            <person name="Sibley C.D."/>
            <person name="Field T.R."/>
            <person name="Grinwis M."/>
            <person name="Eshaghurshan C.S."/>
            <person name="Surette M.G."/>
            <person name="Haas B."/>
            <person name="Nusbaum C."/>
            <person name="Birren B."/>
        </authorList>
    </citation>
    <scope>NUCLEOTIDE SEQUENCE [LARGE SCALE GENOMIC DNA]</scope>
    <source>
        <strain evidence="3">ATCC 700633</strain>
    </source>
</reference>
<dbReference type="HOGENOM" id="CLU_050671_1_0_9"/>
<evidence type="ECO:0000313" key="3">
    <source>
        <dbReference type="EMBL" id="EEW93819.2"/>
    </source>
</evidence>
<sequence>MKKIFRPIVVATMLLGLVSQQVYAIDTTAINDKWGKPTVVYGGGLSDQQIKETSKLLGIKDENTVTTTKATGEDLVKYLGAGEANTSVMISSVMVQKRNKGEGVKVHIATPKNITLVTSEQYANAAITAGVADAEIEVAAVSKVTGESALTGVYKAFEANGVVLDGKRTAVAQKELELTNQIAQEQAKEKGFDAAKLDQAMIDIKKALAEIKEKQGQVATKEDVERIVNEALKKYGLDKVISPTQVNNIIQFALSYQQTSAIDSKQVLEQLNSLSNTVKGKIGQLVNQANREGWLDKIVTFFKEIFNAIFSSK</sequence>
<dbReference type="eggNOG" id="COG4086">
    <property type="taxonomic scope" value="Bacteria"/>
</dbReference>
<dbReference type="EMBL" id="ACRF02000012">
    <property type="protein sequence ID" value="EEW93819.2"/>
    <property type="molecule type" value="Genomic_DNA"/>
</dbReference>
<dbReference type="Pfam" id="PF06207">
    <property type="entry name" value="DUF1002"/>
    <property type="match status" value="1"/>
</dbReference>
<name>D0BL66_9LACT</name>
<evidence type="ECO:0000256" key="1">
    <source>
        <dbReference type="SAM" id="Coils"/>
    </source>
</evidence>
<gene>
    <name evidence="3" type="ORF">HMPREF0446_00701</name>
</gene>
<dbReference type="Proteomes" id="UP000002939">
    <property type="component" value="Unassembled WGS sequence"/>
</dbReference>
<feature type="coiled-coil region" evidence="1">
    <location>
        <begin position="194"/>
        <end position="224"/>
    </location>
</feature>
<keyword evidence="2" id="KW-0732">Signal</keyword>
<evidence type="ECO:0000256" key="2">
    <source>
        <dbReference type="SAM" id="SignalP"/>
    </source>
</evidence>
<protein>
    <recommendedName>
        <fullName evidence="5">Inosine-5-monophosphate dehydrogenase</fullName>
    </recommendedName>
</protein>
<keyword evidence="1" id="KW-0175">Coiled coil</keyword>
<dbReference type="AlphaFoldDB" id="D0BL66"/>
<reference evidence="3" key="2">
    <citation type="submission" date="2011-10" db="EMBL/GenBank/DDBJ databases">
        <title>The Genome Sequence of Granulicatella elegans ATCC 700633.</title>
        <authorList>
            <consortium name="The Broad Institute Genome Sequencing Platform"/>
            <consortium name="The Broad Institute Genome Sequencing Center for Infectious Disease"/>
            <person name="Earl A."/>
            <person name="Ward D."/>
            <person name="Feldgarden M."/>
            <person name="Gevers D."/>
            <person name="Sibley C.D."/>
            <person name="Field T.R."/>
            <person name="Grinwis M."/>
            <person name="Eshaghurshan C.S."/>
            <person name="Surette M.G."/>
            <person name="Young S.K."/>
            <person name="Zeng Q."/>
            <person name="Gargeya S."/>
            <person name="Fitzgerald M."/>
            <person name="Haas B."/>
            <person name="Abouelleil A."/>
            <person name="Alvarado L."/>
            <person name="Arachchi H.M."/>
            <person name="Berlin A."/>
            <person name="Brown A."/>
            <person name="Chapman S.B."/>
            <person name="Chen Z."/>
            <person name="Dunbar C."/>
            <person name="Freedman E."/>
            <person name="Gearin G."/>
            <person name="Goldberg J."/>
            <person name="Griggs A."/>
            <person name="Gujja S."/>
            <person name="Heiman D."/>
            <person name="Howarth C."/>
            <person name="Larson L."/>
            <person name="Lui A."/>
            <person name="MacDonald P.J.P."/>
            <person name="Montmayeur A."/>
            <person name="Murphy C."/>
            <person name="Neiman D."/>
            <person name="Pearson M."/>
            <person name="Priest M."/>
            <person name="Roberts A."/>
            <person name="Saif S."/>
            <person name="Shea T."/>
            <person name="Shenoy N."/>
            <person name="Sisk P."/>
            <person name="Stolte C."/>
            <person name="Sykes S."/>
            <person name="Wortman J."/>
            <person name="Nusbaum C."/>
            <person name="Birren B."/>
        </authorList>
    </citation>
    <scope>NUCLEOTIDE SEQUENCE [LARGE SCALE GENOMIC DNA]</scope>
    <source>
        <strain evidence="3">ATCC 700633</strain>
    </source>
</reference>
<proteinExistence type="predicted"/>
<organism evidence="3 4">
    <name type="scientific">Granulicatella elegans ATCC 700633</name>
    <dbReference type="NCBI Taxonomy" id="626369"/>
    <lineage>
        <taxon>Bacteria</taxon>
        <taxon>Bacillati</taxon>
        <taxon>Bacillota</taxon>
        <taxon>Bacilli</taxon>
        <taxon>Lactobacillales</taxon>
        <taxon>Carnobacteriaceae</taxon>
        <taxon>Granulicatella</taxon>
    </lineage>
</organism>
<keyword evidence="4" id="KW-1185">Reference proteome</keyword>
<dbReference type="OrthoDB" id="9810153at2"/>
<feature type="chain" id="PRO_5003006240" description="Inosine-5-monophosphate dehydrogenase" evidence="2">
    <location>
        <begin position="25"/>
        <end position="313"/>
    </location>
</feature>
<evidence type="ECO:0008006" key="5">
    <source>
        <dbReference type="Google" id="ProtNLM"/>
    </source>
</evidence>
<accession>D0BL66</accession>
<dbReference type="InterPro" id="IPR009343">
    <property type="entry name" value="DUF1002"/>
</dbReference>
<dbReference type="RefSeq" id="WP_020991300.1">
    <property type="nucleotide sequence ID" value="NZ_KI391971.1"/>
</dbReference>